<dbReference type="OrthoDB" id="4869400at2759"/>
<dbReference type="GO" id="GO:0003824">
    <property type="term" value="F:catalytic activity"/>
    <property type="evidence" value="ECO:0007669"/>
    <property type="project" value="InterPro"/>
</dbReference>
<dbReference type="SUPFAM" id="SSF48452">
    <property type="entry name" value="TPR-like"/>
    <property type="match status" value="1"/>
</dbReference>
<dbReference type="Pfam" id="PF13424">
    <property type="entry name" value="TPR_12"/>
    <property type="match status" value="3"/>
</dbReference>
<dbReference type="InterPro" id="IPR053137">
    <property type="entry name" value="NLR-like"/>
</dbReference>
<evidence type="ECO:0008006" key="4">
    <source>
        <dbReference type="Google" id="ProtNLM"/>
    </source>
</evidence>
<dbReference type="GO" id="GO:0009116">
    <property type="term" value="P:nucleoside metabolic process"/>
    <property type="evidence" value="ECO:0007669"/>
    <property type="project" value="InterPro"/>
</dbReference>
<name>A0A2S7YMR1_BEABA</name>
<dbReference type="InterPro" id="IPR011990">
    <property type="entry name" value="TPR-like_helical_dom_sf"/>
</dbReference>
<feature type="repeat" description="TPR" evidence="1">
    <location>
        <begin position="854"/>
        <end position="887"/>
    </location>
</feature>
<dbReference type="Pfam" id="PF13374">
    <property type="entry name" value="TPR_10"/>
    <property type="match status" value="1"/>
</dbReference>
<dbReference type="Gene3D" id="3.40.50.300">
    <property type="entry name" value="P-loop containing nucleotide triphosphate hydrolases"/>
    <property type="match status" value="1"/>
</dbReference>
<gene>
    <name evidence="2" type="ORF">BB8028_0007g03310</name>
</gene>
<organism evidence="2 3">
    <name type="scientific">Beauveria bassiana</name>
    <name type="common">White muscardine disease fungus</name>
    <name type="synonym">Tritirachium shiotae</name>
    <dbReference type="NCBI Taxonomy" id="176275"/>
    <lineage>
        <taxon>Eukaryota</taxon>
        <taxon>Fungi</taxon>
        <taxon>Dikarya</taxon>
        <taxon>Ascomycota</taxon>
        <taxon>Pezizomycotina</taxon>
        <taxon>Sordariomycetes</taxon>
        <taxon>Hypocreomycetidae</taxon>
        <taxon>Hypocreales</taxon>
        <taxon>Cordycipitaceae</taxon>
        <taxon>Beauveria</taxon>
    </lineage>
</organism>
<evidence type="ECO:0000256" key="1">
    <source>
        <dbReference type="PROSITE-ProRule" id="PRU00339"/>
    </source>
</evidence>
<reference evidence="2 3" key="1">
    <citation type="submission" date="2016-07" db="EMBL/GenBank/DDBJ databases">
        <title>Comparative genomics of the entomopathogenic fungus Beauveria bassiana.</title>
        <authorList>
            <person name="Valero Jimenez C.A."/>
            <person name="Zwaan B.J."/>
            <person name="Van Kan J.A."/>
            <person name="Takken W."/>
            <person name="Debets A.J."/>
            <person name="Schoustra S.E."/>
            <person name="Koenraadt C.J."/>
        </authorList>
    </citation>
    <scope>NUCLEOTIDE SEQUENCE [LARGE SCALE GENOMIC DNA]</scope>
    <source>
        <strain evidence="2 3">ARSEF 8028</strain>
    </source>
</reference>
<comment type="caution">
    <text evidence="2">The sequence shown here is derived from an EMBL/GenBank/DDBJ whole genome shotgun (WGS) entry which is preliminary data.</text>
</comment>
<dbReference type="SUPFAM" id="SSF53167">
    <property type="entry name" value="Purine and uridine phosphorylases"/>
    <property type="match status" value="1"/>
</dbReference>
<dbReference type="PRINTS" id="PR00381">
    <property type="entry name" value="KINESINLIGHT"/>
</dbReference>
<dbReference type="EMBL" id="JRHA01000007">
    <property type="protein sequence ID" value="PQK17132.1"/>
    <property type="molecule type" value="Genomic_DNA"/>
</dbReference>
<accession>A0A2S7YMR1</accession>
<sequence length="1140" mass="128510">MPLKRLNRDDYEVAWICPLEVEQIAAMEMLDEEHETLPQPRGDTNIYNLGAINNHNVVIAGLPKAGNCPAAAVITQMKMTFPNLKHGLLVGIGGGVPVKTDQGMIRLGHVVVSEPTGVHSGAVQYDHGKATAGQFELKGSLNPPPTALLNAAREVSVRRQRLDHDPIWKNTQRIDTSRPHLRRFKFPGVANDCLYQPHYEHRRADASCEDGGCDPKQRIERPINEFYETFVTVHRGTVASGELVIKDAMKRDNLARKLGVLCFEMEAAGASTDFPCMVIRGISDYCDSHKNDMWHGYAAAVAAAYARQLFFHMSIKEAAKSFDPTPHSFELSFDLTEISAVPYFVARQDELRQMHKLLRGLAGRLTVILYGLGGMGKTQLAMASMKRHFSEYHVAIWLNARDEMALKQSFARAAEKIQRLGPSLSYLSAALESRDLDEIWTAVKRWLEEPMNNRWIVTYDNYDDPRLESGVIIGRPSHKNRTDPKPKFQGHDDGFDSKAFDIRPYFPTANHGSIIVTTRSSAVNFGPSMKIGKLRDANDSLEILAQTSRRNNFKEDPAAIKLAQCLDGLPLAIATAGAYLHQVTISCAEYLQMYHDSWLQLHEETPQLLSYDQRLYSTWGISYSRIKQQSQVAAMVLHQWAYFSNEDLWYELLKEGRPHGPGWLCELTDSKLRFHGIMRMLCDHGLVEAGSTTQEPESAGYSVHACVHSWMIHVLNQKHDEGLALTAMRCIASHVPTQEESKFWVTQQRLIGHADRLLEYTINMEVADGTAWAFHRLGTLYSDQGRLREAETTYKRALDGCDAWDPKHTLTLRTINNLGILYTYQDRLREAEAMYKRALDVYEKALGPNHTLALRTVNNLGTLYVDQGRLQEAEAMYKRALDGKEKAWGPHHISTLGTVNNLGVLYRAQGRLQEAETTYKRALDGYEKAWGPNHTSMLDTVNNLGSLYSDQGRLQEAEVMYKRALDGYEKAWGPNHTLALRTVNNLGVLYRVQGRLQEAEAICERALDGYEKARGPNHTSTLRAVNNLGALYRVQGRLQEAGAMYKRALEGYEKTLGPISVTTHNPTLDTLENFGDLYVELGQVADAIWYYQRAQNGIEAAFGRESQKYVRLSQAIASVRSLGRQGRLQRAWNKITNRHP</sequence>
<protein>
    <recommendedName>
        <fullName evidence="4">Nephrocystin-3</fullName>
    </recommendedName>
</protein>
<dbReference type="Gene3D" id="3.40.50.1580">
    <property type="entry name" value="Nucleoside phosphorylase domain"/>
    <property type="match status" value="1"/>
</dbReference>
<dbReference type="Gene3D" id="1.25.40.10">
    <property type="entry name" value="Tetratricopeptide repeat domain"/>
    <property type="match status" value="2"/>
</dbReference>
<evidence type="ECO:0000313" key="3">
    <source>
        <dbReference type="Proteomes" id="UP000237441"/>
    </source>
</evidence>
<dbReference type="PROSITE" id="PS50005">
    <property type="entry name" value="TPR"/>
    <property type="match status" value="4"/>
</dbReference>
<dbReference type="Proteomes" id="UP000237441">
    <property type="component" value="Unassembled WGS sequence"/>
</dbReference>
<dbReference type="InterPro" id="IPR027417">
    <property type="entry name" value="P-loop_NTPase"/>
</dbReference>
<feature type="repeat" description="TPR" evidence="1">
    <location>
        <begin position="812"/>
        <end position="845"/>
    </location>
</feature>
<proteinExistence type="predicted"/>
<dbReference type="SMART" id="SM00028">
    <property type="entry name" value="TPR"/>
    <property type="match status" value="7"/>
</dbReference>
<dbReference type="InterPro" id="IPR035994">
    <property type="entry name" value="Nucleoside_phosphorylase_sf"/>
</dbReference>
<dbReference type="SUPFAM" id="SSF52540">
    <property type="entry name" value="P-loop containing nucleoside triphosphate hydrolases"/>
    <property type="match status" value="1"/>
</dbReference>
<dbReference type="AlphaFoldDB" id="A0A2S7YMR1"/>
<keyword evidence="1" id="KW-0802">TPR repeat</keyword>
<feature type="repeat" description="TPR" evidence="1">
    <location>
        <begin position="1022"/>
        <end position="1055"/>
    </location>
</feature>
<feature type="repeat" description="TPR" evidence="1">
    <location>
        <begin position="938"/>
        <end position="971"/>
    </location>
</feature>
<dbReference type="PANTHER" id="PTHR46082:SF6">
    <property type="entry name" value="AAA+ ATPASE DOMAIN-CONTAINING PROTEIN-RELATED"/>
    <property type="match status" value="1"/>
</dbReference>
<dbReference type="InterPro" id="IPR019734">
    <property type="entry name" value="TPR_rpt"/>
</dbReference>
<evidence type="ECO:0000313" key="2">
    <source>
        <dbReference type="EMBL" id="PQK17132.1"/>
    </source>
</evidence>
<dbReference type="PANTHER" id="PTHR46082">
    <property type="entry name" value="ATP/GTP-BINDING PROTEIN-RELATED"/>
    <property type="match status" value="1"/>
</dbReference>